<evidence type="ECO:0000313" key="11">
    <source>
        <dbReference type="EMBL" id="VEH09029.1"/>
    </source>
</evidence>
<feature type="transmembrane region" description="Helical" evidence="9">
    <location>
        <begin position="250"/>
        <end position="271"/>
    </location>
</feature>
<feature type="transmembrane region" description="Helical" evidence="9">
    <location>
        <begin position="277"/>
        <end position="297"/>
    </location>
</feature>
<dbReference type="Pfam" id="PF01594">
    <property type="entry name" value="AI-2E_transport"/>
    <property type="match status" value="1"/>
</dbReference>
<dbReference type="GO" id="GO:0005886">
    <property type="term" value="C:plasma membrane"/>
    <property type="evidence" value="ECO:0007669"/>
    <property type="project" value="UniProtKB-SubCell"/>
</dbReference>
<dbReference type="GO" id="GO:0055085">
    <property type="term" value="P:transmembrane transport"/>
    <property type="evidence" value="ECO:0007669"/>
    <property type="project" value="TreeGrafter"/>
</dbReference>
<evidence type="ECO:0000313" key="12">
    <source>
        <dbReference type="Proteomes" id="UP000033457"/>
    </source>
</evidence>
<dbReference type="AlphaFoldDB" id="A0A0F6TDI7"/>
<evidence type="ECO:0000313" key="13">
    <source>
        <dbReference type="Proteomes" id="UP000271380"/>
    </source>
</evidence>
<evidence type="ECO:0000256" key="6">
    <source>
        <dbReference type="ARBA" id="ARBA00022989"/>
    </source>
</evidence>
<dbReference type="Proteomes" id="UP000271380">
    <property type="component" value="Chromosome"/>
</dbReference>
<name>A0A0F6TDI7_9CORY</name>
<protein>
    <submittedName>
        <fullName evidence="10">Putative permease</fullName>
    </submittedName>
    <submittedName>
        <fullName evidence="11">Transporter of the permease</fullName>
    </submittedName>
</protein>
<dbReference type="EMBL" id="LR134377">
    <property type="protein sequence ID" value="VEH09029.1"/>
    <property type="molecule type" value="Genomic_DNA"/>
</dbReference>
<dbReference type="RefSeq" id="WP_052735919.1">
    <property type="nucleotide sequence ID" value="NZ_CP011312.1"/>
</dbReference>
<keyword evidence="5 9" id="KW-0812">Transmembrane</keyword>
<comment type="subcellular location">
    <subcellularLocation>
        <location evidence="1">Cell membrane</location>
        <topology evidence="1">Multi-pass membrane protein</topology>
    </subcellularLocation>
</comment>
<feature type="region of interest" description="Disordered" evidence="8">
    <location>
        <begin position="1"/>
        <end position="22"/>
    </location>
</feature>
<evidence type="ECO:0000313" key="10">
    <source>
        <dbReference type="EMBL" id="AKE41754.1"/>
    </source>
</evidence>
<evidence type="ECO:0000256" key="4">
    <source>
        <dbReference type="ARBA" id="ARBA00022475"/>
    </source>
</evidence>
<feature type="transmembrane region" description="Helical" evidence="9">
    <location>
        <begin position="109"/>
        <end position="130"/>
    </location>
</feature>
<proteinExistence type="inferred from homology"/>
<evidence type="ECO:0000256" key="3">
    <source>
        <dbReference type="ARBA" id="ARBA00022448"/>
    </source>
</evidence>
<dbReference type="PANTHER" id="PTHR21716">
    <property type="entry name" value="TRANSMEMBRANE PROTEIN"/>
    <property type="match status" value="1"/>
</dbReference>
<feature type="transmembrane region" description="Helical" evidence="9">
    <location>
        <begin position="52"/>
        <end position="73"/>
    </location>
</feature>
<dbReference type="HOGENOM" id="CLU_031275_3_0_11"/>
<evidence type="ECO:0000256" key="2">
    <source>
        <dbReference type="ARBA" id="ARBA00009773"/>
    </source>
</evidence>
<evidence type="ECO:0000256" key="8">
    <source>
        <dbReference type="SAM" id="MobiDB-lite"/>
    </source>
</evidence>
<accession>A0A0F6TDI7</accession>
<evidence type="ECO:0000256" key="9">
    <source>
        <dbReference type="SAM" id="Phobius"/>
    </source>
</evidence>
<feature type="transmembrane region" description="Helical" evidence="9">
    <location>
        <begin position="189"/>
        <end position="214"/>
    </location>
</feature>
<keyword evidence="7 9" id="KW-0472">Membrane</keyword>
<feature type="transmembrane region" description="Helical" evidence="9">
    <location>
        <begin position="79"/>
        <end position="97"/>
    </location>
</feature>
<gene>
    <name evidence="11" type="primary">yhhT_2</name>
    <name evidence="11" type="ORF">NCTC949_02156</name>
    <name evidence="10" type="ORF">UL82_07965</name>
</gene>
<dbReference type="STRING" id="35755.UL82_07965"/>
<feature type="transmembrane region" description="Helical" evidence="9">
    <location>
        <begin position="304"/>
        <end position="328"/>
    </location>
</feature>
<reference evidence="10 12" key="1">
    <citation type="journal article" date="2015" name="Genome Announc.">
        <title>Complete Genome Sequence of Corynebacterium kutscheri DSM 20755, a Corynebacterial Type Strain with Remarkably Low G+C Content of Chromosomal DNA.</title>
        <authorList>
            <person name="Ruckert C."/>
            <person name="Albersmeier A."/>
            <person name="Winkler A."/>
            <person name="Tauch A."/>
        </authorList>
    </citation>
    <scope>NUCLEOTIDE SEQUENCE [LARGE SCALE GENOMIC DNA]</scope>
    <source>
        <strain evidence="10 12">DSM 20755</strain>
    </source>
</reference>
<organism evidence="10 12">
    <name type="scientific">Corynebacterium kutscheri</name>
    <dbReference type="NCBI Taxonomy" id="35755"/>
    <lineage>
        <taxon>Bacteria</taxon>
        <taxon>Bacillati</taxon>
        <taxon>Actinomycetota</taxon>
        <taxon>Actinomycetes</taxon>
        <taxon>Mycobacteriales</taxon>
        <taxon>Corynebacteriaceae</taxon>
        <taxon>Corynebacterium</taxon>
    </lineage>
</organism>
<dbReference type="PANTHER" id="PTHR21716:SF53">
    <property type="entry name" value="PERMEASE PERM-RELATED"/>
    <property type="match status" value="1"/>
</dbReference>
<keyword evidence="12" id="KW-1185">Reference proteome</keyword>
<sequence>MISATPEPNNSTSPTAKQLTTAMSPAEIYSEMEPIDRPIDRSHIIAAGIKSLAAWCLRLLIISAAIYVGWLIIKQMSRGVLPVALALIVCTVLWPIVSWLRAQRVPAGLASLIAILITFGCFGGLIWLIAPNVGRQSQTLYYQTFEGVQRLQLWLQGPPFNLADEQINQRINEAARWVQNQSGNIAGEIFSGLGIATSILVTIGIVLVLTFFFLKDGDRFLPWLRSITGQRVGWHLTEVLTRSWIALSGYIRAQAIVSFLDALLIGAGLVLLGVPMALALTVLTFIAGFIPIVGAFVAGSLAVLVTLVSLGLTKAIITLVIVLAVQQFEGNVLHPVLQSRAINLHPGIILFAVTVGSSLFGIMGAFLAVPVSAIVAVIARYTQEMIAIRAGEKKASEIVFVTQAGSLGGLDGELTGLKMRAAFRTMTSPLHREKSTTAEQSETTLPRHNNAVVVSKKVVAKLKTGTKRVQTKLVQRFKR</sequence>
<dbReference type="Proteomes" id="UP000033457">
    <property type="component" value="Chromosome"/>
</dbReference>
<evidence type="ECO:0000256" key="1">
    <source>
        <dbReference type="ARBA" id="ARBA00004651"/>
    </source>
</evidence>
<keyword evidence="4" id="KW-1003">Cell membrane</keyword>
<comment type="similarity">
    <text evidence="2">Belongs to the autoinducer-2 exporter (AI-2E) (TC 2.A.86) family.</text>
</comment>
<dbReference type="EMBL" id="CP011312">
    <property type="protein sequence ID" value="AKE41754.1"/>
    <property type="molecule type" value="Genomic_DNA"/>
</dbReference>
<evidence type="ECO:0000256" key="7">
    <source>
        <dbReference type="ARBA" id="ARBA00023136"/>
    </source>
</evidence>
<reference evidence="11 13" key="2">
    <citation type="submission" date="2018-12" db="EMBL/GenBank/DDBJ databases">
        <authorList>
            <consortium name="Pathogen Informatics"/>
        </authorList>
    </citation>
    <scope>NUCLEOTIDE SEQUENCE [LARGE SCALE GENOMIC DNA]</scope>
    <source>
        <strain evidence="11 13">NCTC949</strain>
    </source>
</reference>
<keyword evidence="3" id="KW-0813">Transport</keyword>
<keyword evidence="6 9" id="KW-1133">Transmembrane helix</keyword>
<feature type="transmembrane region" description="Helical" evidence="9">
    <location>
        <begin position="348"/>
        <end position="379"/>
    </location>
</feature>
<dbReference type="InterPro" id="IPR002549">
    <property type="entry name" value="AI-2E-like"/>
</dbReference>
<evidence type="ECO:0000256" key="5">
    <source>
        <dbReference type="ARBA" id="ARBA00022692"/>
    </source>
</evidence>
<dbReference type="KEGG" id="cku:UL82_07965"/>